<dbReference type="GO" id="GO:0016747">
    <property type="term" value="F:acyltransferase activity, transferring groups other than amino-acyl groups"/>
    <property type="evidence" value="ECO:0007669"/>
    <property type="project" value="InterPro"/>
</dbReference>
<dbReference type="Proteomes" id="UP000664034">
    <property type="component" value="Unassembled WGS sequence"/>
</dbReference>
<comment type="caution">
    <text evidence="2">The sequence shown here is derived from an EMBL/GenBank/DDBJ whole genome shotgun (WGS) entry which is preliminary data.</text>
</comment>
<accession>A0A939K5M1</accession>
<evidence type="ECO:0000313" key="2">
    <source>
        <dbReference type="EMBL" id="MBO0937913.1"/>
    </source>
</evidence>
<gene>
    <name evidence="2" type="ORF">J2I47_15250</name>
</gene>
<reference evidence="2" key="1">
    <citation type="submission" date="2021-03" db="EMBL/GenBank/DDBJ databases">
        <title>Fibrella sp. HMF5335 genome sequencing and assembly.</title>
        <authorList>
            <person name="Kang H."/>
            <person name="Kim H."/>
            <person name="Bae S."/>
            <person name="Joh K."/>
        </authorList>
    </citation>
    <scope>NUCLEOTIDE SEQUENCE</scope>
    <source>
        <strain evidence="2">HMF5335</strain>
    </source>
</reference>
<organism evidence="2 3">
    <name type="scientific">Fibrella rubiginis</name>
    <dbReference type="NCBI Taxonomy" id="2817060"/>
    <lineage>
        <taxon>Bacteria</taxon>
        <taxon>Pseudomonadati</taxon>
        <taxon>Bacteroidota</taxon>
        <taxon>Cytophagia</taxon>
        <taxon>Cytophagales</taxon>
        <taxon>Spirosomataceae</taxon>
        <taxon>Fibrella</taxon>
    </lineage>
</organism>
<dbReference type="EMBL" id="JAFMYV010000007">
    <property type="protein sequence ID" value="MBO0937913.1"/>
    <property type="molecule type" value="Genomic_DNA"/>
</dbReference>
<name>A0A939K5M1_9BACT</name>
<dbReference type="PROSITE" id="PS51186">
    <property type="entry name" value="GNAT"/>
    <property type="match status" value="1"/>
</dbReference>
<evidence type="ECO:0000259" key="1">
    <source>
        <dbReference type="PROSITE" id="PS51186"/>
    </source>
</evidence>
<dbReference type="Gene3D" id="3.40.630.30">
    <property type="match status" value="1"/>
</dbReference>
<protein>
    <submittedName>
        <fullName evidence="2">GNAT family N-acetyltransferase</fullName>
    </submittedName>
</protein>
<keyword evidence="3" id="KW-1185">Reference proteome</keyword>
<feature type="domain" description="N-acetyltransferase" evidence="1">
    <location>
        <begin position="17"/>
        <end position="187"/>
    </location>
</feature>
<dbReference type="InterPro" id="IPR016181">
    <property type="entry name" value="Acyl_CoA_acyltransferase"/>
</dbReference>
<dbReference type="AlphaFoldDB" id="A0A939K5M1"/>
<proteinExistence type="predicted"/>
<dbReference type="SUPFAM" id="SSF55729">
    <property type="entry name" value="Acyl-CoA N-acyltransferases (Nat)"/>
    <property type="match status" value="1"/>
</dbReference>
<dbReference type="InterPro" id="IPR000182">
    <property type="entry name" value="GNAT_dom"/>
</dbReference>
<evidence type="ECO:0000313" key="3">
    <source>
        <dbReference type="Proteomes" id="UP000664034"/>
    </source>
</evidence>
<sequence>MRVSRFDGADFANIEPIQITPDLTESLGGGYRCIRGEFVTFLKQGRIKREIESELCRCWGLTHNGKLAGYITLLTDKLTLDYERLAEENIRYTTYPAVKIGLLCADERAKGAGRRLVDWALFYVATEVVQKIGVRFITVDAFYDLDKPHYDASGFYERLGFEFVDPDEPVPPAVPYRSMFFDLMPLIAHFKNAVIQEEAST</sequence>